<dbReference type="Gene3D" id="3.40.50.1820">
    <property type="entry name" value="alpha/beta hydrolase"/>
    <property type="match status" value="1"/>
</dbReference>
<accession>A0A0K9P2M8</accession>
<dbReference type="GO" id="GO:0016787">
    <property type="term" value="F:hydrolase activity"/>
    <property type="evidence" value="ECO:0007669"/>
    <property type="project" value="UniProtKB-KW"/>
</dbReference>
<protein>
    <submittedName>
        <fullName evidence="2">Alpha/beta hydrolase</fullName>
    </submittedName>
</protein>
<dbReference type="OMA" id="QVTDIIC"/>
<comment type="caution">
    <text evidence="2">The sequence shown here is derived from an EMBL/GenBank/DDBJ whole genome shotgun (WGS) entry which is preliminary data.</text>
</comment>
<dbReference type="SUPFAM" id="SSF53474">
    <property type="entry name" value="alpha/beta-Hydrolases"/>
    <property type="match status" value="1"/>
</dbReference>
<dbReference type="PANTHER" id="PTHR42103">
    <property type="entry name" value="ALPHA/BETA-HYDROLASES SUPERFAMILY PROTEIN"/>
    <property type="match status" value="1"/>
</dbReference>
<dbReference type="InterPro" id="IPR000383">
    <property type="entry name" value="Xaa-Pro-like_dom"/>
</dbReference>
<evidence type="ECO:0000313" key="3">
    <source>
        <dbReference type="Proteomes" id="UP000036987"/>
    </source>
</evidence>
<gene>
    <name evidence="2" type="ORF">ZOSMA_45G00430</name>
</gene>
<keyword evidence="2" id="KW-0378">Hydrolase</keyword>
<evidence type="ECO:0000259" key="1">
    <source>
        <dbReference type="Pfam" id="PF02129"/>
    </source>
</evidence>
<dbReference type="EMBL" id="LFYR01001351">
    <property type="protein sequence ID" value="KMZ62502.1"/>
    <property type="molecule type" value="Genomic_DNA"/>
</dbReference>
<organism evidence="2 3">
    <name type="scientific">Zostera marina</name>
    <name type="common">Eelgrass</name>
    <dbReference type="NCBI Taxonomy" id="29655"/>
    <lineage>
        <taxon>Eukaryota</taxon>
        <taxon>Viridiplantae</taxon>
        <taxon>Streptophyta</taxon>
        <taxon>Embryophyta</taxon>
        <taxon>Tracheophyta</taxon>
        <taxon>Spermatophyta</taxon>
        <taxon>Magnoliopsida</taxon>
        <taxon>Liliopsida</taxon>
        <taxon>Zosteraceae</taxon>
        <taxon>Zostera</taxon>
    </lineage>
</organism>
<dbReference type="STRING" id="29655.A0A0K9P2M8"/>
<reference evidence="3" key="1">
    <citation type="journal article" date="2016" name="Nature">
        <title>The genome of the seagrass Zostera marina reveals angiosperm adaptation to the sea.</title>
        <authorList>
            <person name="Olsen J.L."/>
            <person name="Rouze P."/>
            <person name="Verhelst B."/>
            <person name="Lin Y.-C."/>
            <person name="Bayer T."/>
            <person name="Collen J."/>
            <person name="Dattolo E."/>
            <person name="De Paoli E."/>
            <person name="Dittami S."/>
            <person name="Maumus F."/>
            <person name="Michel G."/>
            <person name="Kersting A."/>
            <person name="Lauritano C."/>
            <person name="Lohaus R."/>
            <person name="Toepel M."/>
            <person name="Tonon T."/>
            <person name="Vanneste K."/>
            <person name="Amirebrahimi M."/>
            <person name="Brakel J."/>
            <person name="Bostroem C."/>
            <person name="Chovatia M."/>
            <person name="Grimwood J."/>
            <person name="Jenkins J.W."/>
            <person name="Jueterbock A."/>
            <person name="Mraz A."/>
            <person name="Stam W.T."/>
            <person name="Tice H."/>
            <person name="Bornberg-Bauer E."/>
            <person name="Green P.J."/>
            <person name="Pearson G.A."/>
            <person name="Procaccini G."/>
            <person name="Duarte C.M."/>
            <person name="Schmutz J."/>
            <person name="Reusch T.B.H."/>
            <person name="Van de Peer Y."/>
        </authorList>
    </citation>
    <scope>NUCLEOTIDE SEQUENCE [LARGE SCALE GENOMIC DNA]</scope>
    <source>
        <strain evidence="3">cv. Finnish</strain>
    </source>
</reference>
<proteinExistence type="predicted"/>
<dbReference type="Proteomes" id="UP000036987">
    <property type="component" value="Unassembled WGS sequence"/>
</dbReference>
<evidence type="ECO:0000313" key="2">
    <source>
        <dbReference type="EMBL" id="KMZ62502.1"/>
    </source>
</evidence>
<dbReference type="AlphaFoldDB" id="A0A0K9P2M8"/>
<keyword evidence="3" id="KW-1185">Reference proteome</keyword>
<dbReference type="Pfam" id="PF02129">
    <property type="entry name" value="Peptidase_S15"/>
    <property type="match status" value="1"/>
</dbReference>
<dbReference type="PANTHER" id="PTHR42103:SF2">
    <property type="entry name" value="AB HYDROLASE-1 DOMAIN-CONTAINING PROTEIN"/>
    <property type="match status" value="1"/>
</dbReference>
<dbReference type="OrthoDB" id="10260961at2759"/>
<sequence length="217" mass="23359">METVMVEAGDGIKLHTRLYNPSDPKNTDLVFVLVHPYTVLGGFQGLLRGIATGLAENGYKSVTFDMRGAGRSTGRASLTGFAEIGDVVAVCKWIEETHKPEGIVLVGSSAGAPIAGSSIDRLEKIIGYVSLGYPFGMISSILFGRHHKAILQCPKPKLFVMGTNDGFTSVKQLQNKLKNAAGRVETHLIDGIGHFQMEGPAYDSYMVDVIIQFVSSL</sequence>
<dbReference type="InterPro" id="IPR029058">
    <property type="entry name" value="AB_hydrolase_fold"/>
</dbReference>
<name>A0A0K9P2M8_ZOSMR</name>
<feature type="domain" description="Xaa-Pro dipeptidyl-peptidase-like" evidence="1">
    <location>
        <begin position="10"/>
        <end position="109"/>
    </location>
</feature>